<dbReference type="OrthoDB" id="3184970at2759"/>
<evidence type="ECO:0000313" key="3">
    <source>
        <dbReference type="Proteomes" id="UP000053477"/>
    </source>
</evidence>
<dbReference type="STRING" id="27342.A0A0H2RGK2"/>
<gene>
    <name evidence="2" type="ORF">SCHPADRAFT_999218</name>
</gene>
<dbReference type="InParanoid" id="A0A0H2RGK2"/>
<dbReference type="Proteomes" id="UP000053477">
    <property type="component" value="Unassembled WGS sequence"/>
</dbReference>
<evidence type="ECO:0000259" key="1">
    <source>
        <dbReference type="PROSITE" id="PS50097"/>
    </source>
</evidence>
<dbReference type="InterPro" id="IPR011333">
    <property type="entry name" value="SKP1/BTB/POZ_sf"/>
</dbReference>
<dbReference type="Pfam" id="PF00651">
    <property type="entry name" value="BTB"/>
    <property type="match status" value="1"/>
</dbReference>
<accession>A0A0H2RGK2</accession>
<organism evidence="2 3">
    <name type="scientific">Schizopora paradoxa</name>
    <dbReference type="NCBI Taxonomy" id="27342"/>
    <lineage>
        <taxon>Eukaryota</taxon>
        <taxon>Fungi</taxon>
        <taxon>Dikarya</taxon>
        <taxon>Basidiomycota</taxon>
        <taxon>Agaricomycotina</taxon>
        <taxon>Agaricomycetes</taxon>
        <taxon>Hymenochaetales</taxon>
        <taxon>Schizoporaceae</taxon>
        <taxon>Schizopora</taxon>
    </lineage>
</organism>
<dbReference type="CDD" id="cd18186">
    <property type="entry name" value="BTB_POZ_ZBTB_KLHL-like"/>
    <property type="match status" value="1"/>
</dbReference>
<proteinExistence type="predicted"/>
<dbReference type="InterPro" id="IPR000210">
    <property type="entry name" value="BTB/POZ_dom"/>
</dbReference>
<dbReference type="AlphaFoldDB" id="A0A0H2RGK2"/>
<evidence type="ECO:0000313" key="2">
    <source>
        <dbReference type="EMBL" id="KLO10944.1"/>
    </source>
</evidence>
<dbReference type="PROSITE" id="PS50097">
    <property type="entry name" value="BTB"/>
    <property type="match status" value="1"/>
</dbReference>
<name>A0A0H2RGK2_9AGAM</name>
<dbReference type="Gene3D" id="3.30.710.10">
    <property type="entry name" value="Potassium Channel Kv1.1, Chain A"/>
    <property type="match status" value="1"/>
</dbReference>
<protein>
    <recommendedName>
        <fullName evidence="1">BTB domain-containing protein</fullName>
    </recommendedName>
</protein>
<reference evidence="2 3" key="1">
    <citation type="submission" date="2015-04" db="EMBL/GenBank/DDBJ databases">
        <title>Complete genome sequence of Schizopora paradoxa KUC8140, a cosmopolitan wood degrader in East Asia.</title>
        <authorList>
            <consortium name="DOE Joint Genome Institute"/>
            <person name="Min B."/>
            <person name="Park H."/>
            <person name="Jang Y."/>
            <person name="Kim J.-J."/>
            <person name="Kim K.H."/>
            <person name="Pangilinan J."/>
            <person name="Lipzen A."/>
            <person name="Riley R."/>
            <person name="Grigoriev I.V."/>
            <person name="Spatafora J.W."/>
            <person name="Choi I.-G."/>
        </authorList>
    </citation>
    <scope>NUCLEOTIDE SEQUENCE [LARGE SCALE GENOMIC DNA]</scope>
    <source>
        <strain evidence="2 3">KUC8140</strain>
    </source>
</reference>
<sequence>MATGVAPGVHPKYAAADGDVVLVSSDNVKFKVHSLILREASTVFEGMVNMPAPQPDGAGNSSDHEVKLEEPSFVVESLMDAIYPRETLPTVSNYAQAWEIAKAADKYMIGRALSILQAIILQNEELRKQTLRLYKLARRYQWTDVIASSSRASLDKPLLNFLYMDLETQEQFFELSKEDAEDLLRLHKDRIIDILNFDAQTMTKFDCDTDVYGEDTEEGPKLLTIWRCPARTINGCPGYGDPERIDAALISFKNEVERYLSQNPAAPGLFQREAFGEKFKEFVRTSGFEWIKCNSCKKPFADEEIAWEYLQHVESLIPNTVFETIQPD</sequence>
<dbReference type="EMBL" id="KQ086012">
    <property type="protein sequence ID" value="KLO10944.1"/>
    <property type="molecule type" value="Genomic_DNA"/>
</dbReference>
<feature type="domain" description="BTB" evidence="1">
    <location>
        <begin position="18"/>
        <end position="83"/>
    </location>
</feature>
<dbReference type="SUPFAM" id="SSF54695">
    <property type="entry name" value="POZ domain"/>
    <property type="match status" value="1"/>
</dbReference>
<dbReference type="SMART" id="SM00225">
    <property type="entry name" value="BTB"/>
    <property type="match status" value="1"/>
</dbReference>
<keyword evidence="3" id="KW-1185">Reference proteome</keyword>